<evidence type="ECO:0000256" key="5">
    <source>
        <dbReference type="ARBA" id="ARBA00022840"/>
    </source>
</evidence>
<dbReference type="GO" id="GO:0009443">
    <property type="term" value="P:pyridoxal 5'-phosphate salvage"/>
    <property type="evidence" value="ECO:0007669"/>
    <property type="project" value="InterPro"/>
</dbReference>
<evidence type="ECO:0000256" key="4">
    <source>
        <dbReference type="ARBA" id="ARBA00022777"/>
    </source>
</evidence>
<name>A0A8I1KK00_9HYPH</name>
<gene>
    <name evidence="7" type="primary">pdxY</name>
    <name evidence="7" type="ORF">JDN41_08265</name>
</gene>
<evidence type="ECO:0000313" key="7">
    <source>
        <dbReference type="EMBL" id="MBJ7543551.1"/>
    </source>
</evidence>
<protein>
    <recommendedName>
        <fullName evidence="1">pyridoxal kinase</fullName>
        <ecNumber evidence="1">2.7.1.35</ecNumber>
    </recommendedName>
</protein>
<sequence>MAKVLSISSQVIYGHVGNSATAFVMQRMGHDVLPLPTILLSNRPGYKALAGEPVAVDKLDALLRAAEENGWLSEIDGVLTGYIPTPEHAEFSRHWIAKIRAANPAALYLCDPVVGDLPRGLYVSEATAEAVRDVLVPVADAVTPNLFELGWLARRPIASPASAIAAALALARPTVVVTSAPSGKPDSVANILVKGGEVFATVSPRRALTAHGTGDALAAFLLSYKLNGFVASASLRAATAAIDAVIEKSEGRSELALIETQAVWAAADPVLAPLASLPGLDDDDDADAV</sequence>
<evidence type="ECO:0000259" key="6">
    <source>
        <dbReference type="Pfam" id="PF08543"/>
    </source>
</evidence>
<accession>A0A8I1KK00</accession>
<dbReference type="Pfam" id="PF08543">
    <property type="entry name" value="Phos_pyr_kin"/>
    <property type="match status" value="1"/>
</dbReference>
<dbReference type="SUPFAM" id="SSF53613">
    <property type="entry name" value="Ribokinase-like"/>
    <property type="match status" value="1"/>
</dbReference>
<dbReference type="InterPro" id="IPR013749">
    <property type="entry name" value="PM/HMP-P_kinase-1"/>
</dbReference>
<keyword evidence="3" id="KW-0547">Nucleotide-binding</keyword>
<feature type="domain" description="Pyridoxamine kinase/Phosphomethylpyrimidine kinase" evidence="6">
    <location>
        <begin position="76"/>
        <end position="249"/>
    </location>
</feature>
<dbReference type="CDD" id="cd01173">
    <property type="entry name" value="pyridoxal_pyridoxamine_kinase"/>
    <property type="match status" value="1"/>
</dbReference>
<evidence type="ECO:0000256" key="3">
    <source>
        <dbReference type="ARBA" id="ARBA00022741"/>
    </source>
</evidence>
<dbReference type="PANTHER" id="PTHR10534:SF2">
    <property type="entry name" value="PYRIDOXAL KINASE"/>
    <property type="match status" value="1"/>
</dbReference>
<dbReference type="InterPro" id="IPR029056">
    <property type="entry name" value="Ribokinase-like"/>
</dbReference>
<comment type="caution">
    <text evidence="7">The sequence shown here is derived from an EMBL/GenBank/DDBJ whole genome shotgun (WGS) entry which is preliminary data.</text>
</comment>
<keyword evidence="5" id="KW-0067">ATP-binding</keyword>
<dbReference type="AlphaFoldDB" id="A0A8I1KK00"/>
<dbReference type="Gene3D" id="3.40.1190.20">
    <property type="match status" value="1"/>
</dbReference>
<keyword evidence="8" id="KW-1185">Reference proteome</keyword>
<dbReference type="EMBL" id="JAEMUK010000015">
    <property type="protein sequence ID" value="MBJ7543551.1"/>
    <property type="molecule type" value="Genomic_DNA"/>
</dbReference>
<dbReference type="NCBIfam" id="TIGR00687">
    <property type="entry name" value="pyridox_kin"/>
    <property type="match status" value="1"/>
</dbReference>
<proteinExistence type="predicted"/>
<reference evidence="7 8" key="1">
    <citation type="submission" date="2020-12" db="EMBL/GenBank/DDBJ databases">
        <title>Revised draft genomes of Rhodomicrobium vannielii ATCC 17100 and Rhodomicrobium udaipurense JA643.</title>
        <authorList>
            <person name="Conners E.M."/>
            <person name="Davenport E.J."/>
            <person name="Bose A."/>
        </authorList>
    </citation>
    <scope>NUCLEOTIDE SEQUENCE [LARGE SCALE GENOMIC DNA]</scope>
    <source>
        <strain evidence="7 8">JA643</strain>
    </source>
</reference>
<dbReference type="EC" id="2.7.1.35" evidence="1"/>
<dbReference type="PANTHER" id="PTHR10534">
    <property type="entry name" value="PYRIDOXAL KINASE"/>
    <property type="match status" value="1"/>
</dbReference>
<dbReference type="GO" id="GO:0008478">
    <property type="term" value="F:pyridoxal kinase activity"/>
    <property type="evidence" value="ECO:0007669"/>
    <property type="project" value="UniProtKB-EC"/>
</dbReference>
<organism evidence="7 8">
    <name type="scientific">Rhodomicrobium udaipurense</name>
    <dbReference type="NCBI Taxonomy" id="1202716"/>
    <lineage>
        <taxon>Bacteria</taxon>
        <taxon>Pseudomonadati</taxon>
        <taxon>Pseudomonadota</taxon>
        <taxon>Alphaproteobacteria</taxon>
        <taxon>Hyphomicrobiales</taxon>
        <taxon>Hyphomicrobiaceae</taxon>
        <taxon>Rhodomicrobium</taxon>
    </lineage>
</organism>
<dbReference type="GO" id="GO:0005829">
    <property type="term" value="C:cytosol"/>
    <property type="evidence" value="ECO:0007669"/>
    <property type="project" value="TreeGrafter"/>
</dbReference>
<dbReference type="GO" id="GO:0005524">
    <property type="term" value="F:ATP binding"/>
    <property type="evidence" value="ECO:0007669"/>
    <property type="project" value="UniProtKB-KW"/>
</dbReference>
<keyword evidence="2 7" id="KW-0808">Transferase</keyword>
<dbReference type="RefSeq" id="WP_052037462.1">
    <property type="nucleotide sequence ID" value="NZ_JAEMUK010000015.1"/>
</dbReference>
<keyword evidence="4 7" id="KW-0418">Kinase</keyword>
<evidence type="ECO:0000256" key="2">
    <source>
        <dbReference type="ARBA" id="ARBA00022679"/>
    </source>
</evidence>
<evidence type="ECO:0000256" key="1">
    <source>
        <dbReference type="ARBA" id="ARBA00012104"/>
    </source>
</evidence>
<dbReference type="InterPro" id="IPR004625">
    <property type="entry name" value="PyrdxlKinase"/>
</dbReference>
<dbReference type="Proteomes" id="UP000623250">
    <property type="component" value="Unassembled WGS sequence"/>
</dbReference>
<evidence type="ECO:0000313" key="8">
    <source>
        <dbReference type="Proteomes" id="UP000623250"/>
    </source>
</evidence>